<dbReference type="GO" id="GO:0005737">
    <property type="term" value="C:cytoplasm"/>
    <property type="evidence" value="ECO:0007669"/>
    <property type="project" value="UniProtKB-SubCell"/>
</dbReference>
<dbReference type="SFLD" id="SFLDS00029">
    <property type="entry name" value="Radical_SAM"/>
    <property type="match status" value="1"/>
</dbReference>
<dbReference type="InterPro" id="IPR006638">
    <property type="entry name" value="Elp3/MiaA/NifB-like_rSAM"/>
</dbReference>
<dbReference type="AlphaFoldDB" id="A0A8G2BJC9"/>
<comment type="pathway">
    <text evidence="2 15">Porphyrin-containing compound metabolism; protoporphyrin-IX biosynthesis; protoporphyrinogen-IX from coproporphyrinogen-III (AdoMet route): step 1/1.</text>
</comment>
<dbReference type="Pfam" id="PF04055">
    <property type="entry name" value="Radical_SAM"/>
    <property type="match status" value="1"/>
</dbReference>
<dbReference type="Gene3D" id="1.10.10.920">
    <property type="match status" value="1"/>
</dbReference>
<evidence type="ECO:0000256" key="6">
    <source>
        <dbReference type="ARBA" id="ARBA00022490"/>
    </source>
</evidence>
<dbReference type="SMART" id="SM00729">
    <property type="entry name" value="Elp3"/>
    <property type="match status" value="1"/>
</dbReference>
<comment type="cofactor">
    <cofactor evidence="15 17">
        <name>[4Fe-4S] cluster</name>
        <dbReference type="ChEBI" id="CHEBI:49883"/>
    </cofactor>
    <text evidence="15 17">Binds 1 [4Fe-4S] cluster. The cluster is coordinated with 3 cysteines and an exchangeable S-adenosyl-L-methionine.</text>
</comment>
<keyword evidence="11 15" id="KW-0411">Iron-sulfur</keyword>
<keyword evidence="9 15" id="KW-0560">Oxidoreductase</keyword>
<keyword evidence="6 15" id="KW-0963">Cytoplasm</keyword>
<name>A0A8G2BJC9_9PROT</name>
<accession>A0A8G2BJC9</accession>
<feature type="binding site" evidence="16">
    <location>
        <position position="202"/>
    </location>
    <ligand>
        <name>S-adenosyl-L-methionine</name>
        <dbReference type="ChEBI" id="CHEBI:59789"/>
        <label>2</label>
    </ligand>
</feature>
<keyword evidence="12 15" id="KW-0627">Porphyrin biosynthesis</keyword>
<keyword evidence="5 15" id="KW-0004">4Fe-4S</keyword>
<comment type="similarity">
    <text evidence="3 15">Belongs to the anaerobic coproporphyrinogen-III oxidase family.</text>
</comment>
<dbReference type="PROSITE" id="PS51918">
    <property type="entry name" value="RADICAL_SAM"/>
    <property type="match status" value="1"/>
</dbReference>
<dbReference type="PANTHER" id="PTHR13932:SF6">
    <property type="entry name" value="OXYGEN-INDEPENDENT COPROPORPHYRINOGEN III OXIDASE"/>
    <property type="match status" value="1"/>
</dbReference>
<dbReference type="GO" id="GO:0046872">
    <property type="term" value="F:metal ion binding"/>
    <property type="evidence" value="ECO:0007669"/>
    <property type="project" value="UniProtKB-KW"/>
</dbReference>
<dbReference type="InterPro" id="IPR058240">
    <property type="entry name" value="rSAM_sf"/>
</dbReference>
<feature type="binding site" evidence="16">
    <location>
        <position position="138"/>
    </location>
    <ligand>
        <name>S-adenosyl-L-methionine</name>
        <dbReference type="ChEBI" id="CHEBI:59789"/>
        <label>1</label>
    </ligand>
</feature>
<evidence type="ECO:0000256" key="8">
    <source>
        <dbReference type="ARBA" id="ARBA00022723"/>
    </source>
</evidence>
<sequence>MFLHRHATAALPRYTSYPPANRFKDGEGRELYPWWLDGLTRAEPLSLYIHVPFCAQLCWYCGCHTSVANDSARIDRFVGHLLKEILLVSSRVHEPGEVCSIHFGGGTPTMMSPQAMARVMSTLRDAFPVRGDAEIAMEIDPRTLDDAHVETMAALGVTRASLGVQDVDPDVQRAINRIQPTELVADRIATLRAAGIRSINADLMYGLPGQTVDHVHRSADAVSALGVDRVAVFGYAHVPWFKKNQAAIDETLLPGARERFEQAEAAEERLVADGYAAIGIDHFALPQDSLAVAAREGRLRRNFQGYTDDPAKTLIGFGPSSISALPGGYAQNAPHVKQWSEAVAAGRLPVQRGLGVTREDRLRRSVIERLLCDGAVDLRAVAARHDDEPTLLVDAFARLAPLIRDGLATVDGWQVAATPAGRRYWRTIAACFDPELAPFTGRHSVAV</sequence>
<feature type="binding site" evidence="16">
    <location>
        <position position="236"/>
    </location>
    <ligand>
        <name>S-adenosyl-L-methionine</name>
        <dbReference type="ChEBI" id="CHEBI:59789"/>
        <label>2</label>
    </ligand>
</feature>
<dbReference type="PIRSF" id="PIRSF000167">
    <property type="entry name" value="HemN"/>
    <property type="match status" value="1"/>
</dbReference>
<comment type="caution">
    <text evidence="19">The sequence shown here is derived from an EMBL/GenBank/DDBJ whole genome shotgun (WGS) entry which is preliminary data.</text>
</comment>
<evidence type="ECO:0000256" key="1">
    <source>
        <dbReference type="ARBA" id="ARBA00004496"/>
    </source>
</evidence>
<reference evidence="19 20" key="1">
    <citation type="submission" date="2016-10" db="EMBL/GenBank/DDBJ databases">
        <authorList>
            <person name="Varghese N."/>
            <person name="Submissions S."/>
        </authorList>
    </citation>
    <scope>NUCLEOTIDE SEQUENCE [LARGE SCALE GENOMIC DNA]</scope>
    <source>
        <strain evidence="19 20">DSM 18839</strain>
    </source>
</reference>
<feature type="binding site" evidence="17">
    <location>
        <position position="61"/>
    </location>
    <ligand>
        <name>[4Fe-4S] cluster</name>
        <dbReference type="ChEBI" id="CHEBI:49883"/>
        <note>4Fe-4S-S-AdoMet</note>
    </ligand>
</feature>
<feature type="binding site" evidence="16">
    <location>
        <position position="322"/>
    </location>
    <ligand>
        <name>S-adenosyl-L-methionine</name>
        <dbReference type="ChEBI" id="CHEBI:59789"/>
        <label>1</label>
    </ligand>
</feature>
<evidence type="ECO:0000259" key="18">
    <source>
        <dbReference type="PROSITE" id="PS51918"/>
    </source>
</evidence>
<evidence type="ECO:0000256" key="13">
    <source>
        <dbReference type="ARBA" id="ARBA00024295"/>
    </source>
</evidence>
<proteinExistence type="inferred from homology"/>
<dbReference type="Proteomes" id="UP000198615">
    <property type="component" value="Unassembled WGS sequence"/>
</dbReference>
<evidence type="ECO:0000256" key="17">
    <source>
        <dbReference type="PIRSR" id="PIRSR000167-2"/>
    </source>
</evidence>
<gene>
    <name evidence="19" type="ORF">SAMN05660686_03151</name>
</gene>
<keyword evidence="20" id="KW-1185">Reference proteome</keyword>
<dbReference type="EMBL" id="FNBW01000009">
    <property type="protein sequence ID" value="SDG03829.1"/>
    <property type="molecule type" value="Genomic_DNA"/>
</dbReference>
<evidence type="ECO:0000256" key="12">
    <source>
        <dbReference type="ARBA" id="ARBA00023244"/>
    </source>
</evidence>
<dbReference type="GO" id="GO:0051989">
    <property type="term" value="F:coproporphyrinogen dehydrogenase activity"/>
    <property type="evidence" value="ECO:0007669"/>
    <property type="project" value="UniProtKB-EC"/>
</dbReference>
<dbReference type="SFLD" id="SFLDG01065">
    <property type="entry name" value="anaerobic_coproporphyrinogen-I"/>
    <property type="match status" value="1"/>
</dbReference>
<dbReference type="OrthoDB" id="9808022at2"/>
<evidence type="ECO:0000256" key="15">
    <source>
        <dbReference type="PIRNR" id="PIRNR000167"/>
    </source>
</evidence>
<dbReference type="EC" id="1.3.98.3" evidence="15"/>
<evidence type="ECO:0000256" key="5">
    <source>
        <dbReference type="ARBA" id="ARBA00022485"/>
    </source>
</evidence>
<dbReference type="InterPro" id="IPR023404">
    <property type="entry name" value="rSAM_horseshoe"/>
</dbReference>
<dbReference type="InterPro" id="IPR010723">
    <property type="entry name" value="HemN_C"/>
</dbReference>
<evidence type="ECO:0000256" key="16">
    <source>
        <dbReference type="PIRSR" id="PIRSR000167-1"/>
    </source>
</evidence>
<comment type="function">
    <text evidence="13">Involved in the heme biosynthesis. Catalyzes the anaerobic oxidative decarboxylation of propionate groups of rings A and B of coproporphyrinogen III to yield the vinyl groups in protoporphyrinogen IX.</text>
</comment>
<evidence type="ECO:0000256" key="11">
    <source>
        <dbReference type="ARBA" id="ARBA00023014"/>
    </source>
</evidence>
<dbReference type="GO" id="GO:0006782">
    <property type="term" value="P:protoporphyrinogen IX biosynthetic process"/>
    <property type="evidence" value="ECO:0007669"/>
    <property type="project" value="UniProtKB-UniPathway"/>
</dbReference>
<dbReference type="RefSeq" id="WP_038014001.1">
    <property type="nucleotide sequence ID" value="NZ_FNBW01000009.1"/>
</dbReference>
<dbReference type="Gene3D" id="3.80.30.20">
    <property type="entry name" value="tm_1862 like domain"/>
    <property type="match status" value="1"/>
</dbReference>
<comment type="subcellular location">
    <subcellularLocation>
        <location evidence="1 15">Cytoplasm</location>
    </subcellularLocation>
</comment>
<evidence type="ECO:0000256" key="10">
    <source>
        <dbReference type="ARBA" id="ARBA00023004"/>
    </source>
</evidence>
<evidence type="ECO:0000256" key="7">
    <source>
        <dbReference type="ARBA" id="ARBA00022691"/>
    </source>
</evidence>
<feature type="binding site" evidence="16">
    <location>
        <position position="105"/>
    </location>
    <ligand>
        <name>S-adenosyl-L-methionine</name>
        <dbReference type="ChEBI" id="CHEBI:59789"/>
        <label>1</label>
    </ligand>
</feature>
<organism evidence="19 20">
    <name type="scientific">Thalassobaculum litoreum DSM 18839</name>
    <dbReference type="NCBI Taxonomy" id="1123362"/>
    <lineage>
        <taxon>Bacteria</taxon>
        <taxon>Pseudomonadati</taxon>
        <taxon>Pseudomonadota</taxon>
        <taxon>Alphaproteobacteria</taxon>
        <taxon>Rhodospirillales</taxon>
        <taxon>Thalassobaculaceae</taxon>
        <taxon>Thalassobaculum</taxon>
    </lineage>
</organism>
<evidence type="ECO:0000256" key="14">
    <source>
        <dbReference type="ARBA" id="ARBA00048321"/>
    </source>
</evidence>
<evidence type="ECO:0000256" key="9">
    <source>
        <dbReference type="ARBA" id="ARBA00023002"/>
    </source>
</evidence>
<keyword evidence="7 15" id="KW-0949">S-adenosyl-L-methionine</keyword>
<feature type="binding site" evidence="17">
    <location>
        <position position="54"/>
    </location>
    <ligand>
        <name>[4Fe-4S] cluster</name>
        <dbReference type="ChEBI" id="CHEBI:49883"/>
        <note>4Fe-4S-S-AdoMet</note>
    </ligand>
</feature>
<dbReference type="InterPro" id="IPR004558">
    <property type="entry name" value="Coprogen_oxidase_HemN"/>
</dbReference>
<dbReference type="UniPathway" id="UPA00251">
    <property type="reaction ID" value="UER00323"/>
</dbReference>
<keyword evidence="10 15" id="KW-0408">Iron</keyword>
<dbReference type="InterPro" id="IPR034505">
    <property type="entry name" value="Coproporphyrinogen-III_oxidase"/>
</dbReference>
<dbReference type="InterPro" id="IPR007197">
    <property type="entry name" value="rSAM"/>
</dbReference>
<feature type="binding site" evidence="16">
    <location>
        <position position="177"/>
    </location>
    <ligand>
        <name>S-adenosyl-L-methionine</name>
        <dbReference type="ChEBI" id="CHEBI:59789"/>
        <label>2</label>
    </ligand>
</feature>
<feature type="binding site" evidence="16">
    <location>
        <position position="165"/>
    </location>
    <ligand>
        <name>S-adenosyl-L-methionine</name>
        <dbReference type="ChEBI" id="CHEBI:59789"/>
        <label>2</label>
    </ligand>
</feature>
<evidence type="ECO:0000256" key="4">
    <source>
        <dbReference type="ARBA" id="ARBA00011245"/>
    </source>
</evidence>
<evidence type="ECO:0000256" key="2">
    <source>
        <dbReference type="ARBA" id="ARBA00004785"/>
    </source>
</evidence>
<dbReference type="SUPFAM" id="SSF102114">
    <property type="entry name" value="Radical SAM enzymes"/>
    <property type="match status" value="1"/>
</dbReference>
<dbReference type="GO" id="GO:0004109">
    <property type="term" value="F:coproporphyrinogen oxidase activity"/>
    <property type="evidence" value="ECO:0007669"/>
    <property type="project" value="InterPro"/>
</dbReference>
<dbReference type="NCBIfam" id="TIGR00538">
    <property type="entry name" value="hemN"/>
    <property type="match status" value="1"/>
</dbReference>
<evidence type="ECO:0000313" key="19">
    <source>
        <dbReference type="EMBL" id="SDG03829.1"/>
    </source>
</evidence>
<dbReference type="PANTHER" id="PTHR13932">
    <property type="entry name" value="COPROPORPHYRINIGEN III OXIDASE"/>
    <property type="match status" value="1"/>
</dbReference>
<feature type="binding site" evidence="16">
    <location>
        <begin position="106"/>
        <end position="107"/>
    </location>
    <ligand>
        <name>S-adenosyl-L-methionine</name>
        <dbReference type="ChEBI" id="CHEBI:59789"/>
        <label>2</label>
    </ligand>
</feature>
<keyword evidence="8 15" id="KW-0479">Metal-binding</keyword>
<protein>
    <recommendedName>
        <fullName evidence="15">Coproporphyrinogen-III oxidase</fullName>
        <ecNumber evidence="15">1.3.98.3</ecNumber>
    </recommendedName>
</protein>
<dbReference type="CDD" id="cd01335">
    <property type="entry name" value="Radical_SAM"/>
    <property type="match status" value="1"/>
</dbReference>
<evidence type="ECO:0000313" key="20">
    <source>
        <dbReference type="Proteomes" id="UP000198615"/>
    </source>
</evidence>
<comment type="subunit">
    <text evidence="4">Monomer.</text>
</comment>
<evidence type="ECO:0000256" key="3">
    <source>
        <dbReference type="ARBA" id="ARBA00005493"/>
    </source>
</evidence>
<comment type="catalytic activity">
    <reaction evidence="14 15">
        <text>coproporphyrinogen III + 2 S-adenosyl-L-methionine = protoporphyrinogen IX + 2 5'-deoxyadenosine + 2 L-methionine + 2 CO2</text>
        <dbReference type="Rhea" id="RHEA:15425"/>
        <dbReference type="ChEBI" id="CHEBI:16526"/>
        <dbReference type="ChEBI" id="CHEBI:17319"/>
        <dbReference type="ChEBI" id="CHEBI:57307"/>
        <dbReference type="ChEBI" id="CHEBI:57309"/>
        <dbReference type="ChEBI" id="CHEBI:57844"/>
        <dbReference type="ChEBI" id="CHEBI:59789"/>
        <dbReference type="EC" id="1.3.98.3"/>
    </reaction>
</comment>
<dbReference type="GO" id="GO:0051539">
    <property type="term" value="F:4 iron, 4 sulfur cluster binding"/>
    <property type="evidence" value="ECO:0007669"/>
    <property type="project" value="UniProtKB-KW"/>
</dbReference>
<feature type="binding site" evidence="16">
    <location>
        <begin position="60"/>
        <end position="62"/>
    </location>
    <ligand>
        <name>S-adenosyl-L-methionine</name>
        <dbReference type="ChEBI" id="CHEBI:59789"/>
        <label>2</label>
    </ligand>
</feature>
<dbReference type="Pfam" id="PF06969">
    <property type="entry name" value="HemN_C"/>
    <property type="match status" value="1"/>
</dbReference>
<feature type="binding site" evidence="17">
    <location>
        <position position="58"/>
    </location>
    <ligand>
        <name>[4Fe-4S] cluster</name>
        <dbReference type="ChEBI" id="CHEBI:49883"/>
        <note>4Fe-4S-S-AdoMet</note>
    </ligand>
</feature>
<feature type="binding site" evidence="16">
    <location>
        <position position="48"/>
    </location>
    <ligand>
        <name>S-adenosyl-L-methionine</name>
        <dbReference type="ChEBI" id="CHEBI:59789"/>
        <label>1</label>
    </ligand>
</feature>
<feature type="domain" description="Radical SAM core" evidence="18">
    <location>
        <begin position="39"/>
        <end position="273"/>
    </location>
</feature>